<gene>
    <name evidence="1" type="ORF">AMURIS_01218</name>
</gene>
<organism evidence="1 2">
    <name type="scientific">Acetatifactor muris</name>
    <dbReference type="NCBI Taxonomy" id="879566"/>
    <lineage>
        <taxon>Bacteria</taxon>
        <taxon>Bacillati</taxon>
        <taxon>Bacillota</taxon>
        <taxon>Clostridia</taxon>
        <taxon>Lachnospirales</taxon>
        <taxon>Lachnospiraceae</taxon>
        <taxon>Acetatifactor</taxon>
    </lineage>
</organism>
<dbReference type="AlphaFoldDB" id="A0A2K4ZDG1"/>
<evidence type="ECO:0000313" key="1">
    <source>
        <dbReference type="EMBL" id="SOY28509.1"/>
    </source>
</evidence>
<reference evidence="1 2" key="1">
    <citation type="submission" date="2018-01" db="EMBL/GenBank/DDBJ databases">
        <authorList>
            <person name="Gaut B.S."/>
            <person name="Morton B.R."/>
            <person name="Clegg M.T."/>
            <person name="Duvall M.R."/>
        </authorList>
    </citation>
    <scope>NUCLEOTIDE SEQUENCE [LARGE SCALE GENOMIC DNA]</scope>
    <source>
        <strain evidence="1">GP69</strain>
    </source>
</reference>
<protein>
    <submittedName>
        <fullName evidence="1">Uncharacterized protein</fullName>
    </submittedName>
</protein>
<dbReference type="Proteomes" id="UP000236311">
    <property type="component" value="Unassembled WGS sequence"/>
</dbReference>
<proteinExistence type="predicted"/>
<accession>A0A2K4ZDG1</accession>
<keyword evidence="2" id="KW-1185">Reference proteome</keyword>
<sequence length="59" mass="7136">MSFLYVQGPWHLFFAKYFCPDSITDYLTEWSIHDRLSAGLLWIDQRGRKYTFRVKQDMG</sequence>
<dbReference type="EMBL" id="OFSM01000005">
    <property type="protein sequence ID" value="SOY28509.1"/>
    <property type="molecule type" value="Genomic_DNA"/>
</dbReference>
<name>A0A2K4ZDG1_9FIRM</name>
<evidence type="ECO:0000313" key="2">
    <source>
        <dbReference type="Proteomes" id="UP000236311"/>
    </source>
</evidence>